<feature type="transmembrane region" description="Helical" evidence="1">
    <location>
        <begin position="31"/>
        <end position="60"/>
    </location>
</feature>
<dbReference type="Proteomes" id="UP000887566">
    <property type="component" value="Unplaced"/>
</dbReference>
<feature type="transmembrane region" description="Helical" evidence="1">
    <location>
        <begin position="106"/>
        <end position="123"/>
    </location>
</feature>
<keyword evidence="1" id="KW-0812">Transmembrane</keyword>
<evidence type="ECO:0000256" key="1">
    <source>
        <dbReference type="SAM" id="Phobius"/>
    </source>
</evidence>
<dbReference type="WBParaSite" id="PSAMB.scaffold2424size23331.g17710.t1">
    <property type="protein sequence ID" value="PSAMB.scaffold2424size23331.g17710.t1"/>
    <property type="gene ID" value="PSAMB.scaffold2424size23331.g17710"/>
</dbReference>
<protein>
    <submittedName>
        <fullName evidence="3">Uncharacterized protein</fullName>
    </submittedName>
</protein>
<sequence length="174" mass="20348">MSSNDLRTIIRSRGSICLQVSFDENDPKYRFCFLLLHIKTCASIVAALEFLQTFAIGSLFFIVDYTDKWNDDWKLSKPRLFYILMAVEIISDLMLVAALITERRELILQFMVKVAVWTVFLLLEEARNGTIESCVINATFNIFFLVITFKCYLYFRDKAKFKQKQHMITLLGIE</sequence>
<keyword evidence="2" id="KW-1185">Reference proteome</keyword>
<evidence type="ECO:0000313" key="2">
    <source>
        <dbReference type="Proteomes" id="UP000887566"/>
    </source>
</evidence>
<reference evidence="3" key="1">
    <citation type="submission" date="2022-11" db="UniProtKB">
        <authorList>
            <consortium name="WormBaseParasite"/>
        </authorList>
    </citation>
    <scope>IDENTIFICATION</scope>
</reference>
<keyword evidence="1" id="KW-1133">Transmembrane helix</keyword>
<keyword evidence="1" id="KW-0472">Membrane</keyword>
<feature type="transmembrane region" description="Helical" evidence="1">
    <location>
        <begin position="135"/>
        <end position="155"/>
    </location>
</feature>
<accession>A0A914VRV7</accession>
<dbReference type="AlphaFoldDB" id="A0A914VRV7"/>
<name>A0A914VRV7_9BILA</name>
<proteinExistence type="predicted"/>
<evidence type="ECO:0000313" key="3">
    <source>
        <dbReference type="WBParaSite" id="PSAMB.scaffold2424size23331.g17710.t1"/>
    </source>
</evidence>
<organism evidence="2 3">
    <name type="scientific">Plectus sambesii</name>
    <dbReference type="NCBI Taxonomy" id="2011161"/>
    <lineage>
        <taxon>Eukaryota</taxon>
        <taxon>Metazoa</taxon>
        <taxon>Ecdysozoa</taxon>
        <taxon>Nematoda</taxon>
        <taxon>Chromadorea</taxon>
        <taxon>Plectida</taxon>
        <taxon>Plectina</taxon>
        <taxon>Plectoidea</taxon>
        <taxon>Plectidae</taxon>
        <taxon>Plectus</taxon>
    </lineage>
</organism>
<feature type="transmembrane region" description="Helical" evidence="1">
    <location>
        <begin position="80"/>
        <end position="99"/>
    </location>
</feature>